<dbReference type="InterPro" id="IPR001346">
    <property type="entry name" value="Interferon_reg_fact_DNA-bd_dom"/>
</dbReference>
<feature type="domain" description="IRF tryptophan pentad repeat" evidence="2">
    <location>
        <begin position="36"/>
        <end position="142"/>
    </location>
</feature>
<sequence>MGIAAKHPFSNGRMPRTRMGKNEVMNKPRPVRPIERQPMKEWLCVLLNENAIPHQLSWLDKNKQEFRINWRHGSRHGWSMKDVELYKRWAIHTGRFDENNQDTKRWKANFRCALNSLSDVKEQKDSGVKKGANAFKVYKFTDLAKYSRASRKRCKHAASDDETESKKLKPSSQSSEDIAFNPGCSLPSYDSAISSPSTLSMASSPMSPPSTTSTLHTTRPNANLTTVEFGKMISIPLHHCGFVMLKPSDLADTNQRQRETFDTGKVNLTLIVKGDYTLKTLSMFDDEFDPQS</sequence>
<reference evidence="3" key="2">
    <citation type="journal article" date="2021" name="Genome Biol. Evol.">
        <title>Developing a high-quality reference genome for a parasitic bivalve with doubly uniparental inheritance (Bivalvia: Unionida).</title>
        <authorList>
            <person name="Smith C.H."/>
        </authorList>
    </citation>
    <scope>NUCLEOTIDE SEQUENCE</scope>
    <source>
        <strain evidence="3">CHS0354</strain>
        <tissue evidence="3">Mantle</tissue>
    </source>
</reference>
<dbReference type="GO" id="GO:0000981">
    <property type="term" value="F:DNA-binding transcription factor activity, RNA polymerase II-specific"/>
    <property type="evidence" value="ECO:0007669"/>
    <property type="project" value="TreeGrafter"/>
</dbReference>
<dbReference type="SUPFAM" id="SSF46785">
    <property type="entry name" value="Winged helix' DNA-binding domain"/>
    <property type="match status" value="1"/>
</dbReference>
<feature type="compositionally biased region" description="Low complexity" evidence="1">
    <location>
        <begin position="196"/>
        <end position="215"/>
    </location>
</feature>
<feature type="region of interest" description="Disordered" evidence="1">
    <location>
        <begin position="155"/>
        <end position="177"/>
    </location>
</feature>
<dbReference type="AlphaFoldDB" id="A0AAE0VJU3"/>
<evidence type="ECO:0000313" key="4">
    <source>
        <dbReference type="Proteomes" id="UP001195483"/>
    </source>
</evidence>
<dbReference type="PROSITE" id="PS51507">
    <property type="entry name" value="IRF_2"/>
    <property type="match status" value="1"/>
</dbReference>
<dbReference type="EMBL" id="JAEAOA010001694">
    <property type="protein sequence ID" value="KAK3579482.1"/>
    <property type="molecule type" value="Genomic_DNA"/>
</dbReference>
<accession>A0AAE0VJU3</accession>
<dbReference type="SMART" id="SM00348">
    <property type="entry name" value="IRF"/>
    <property type="match status" value="1"/>
</dbReference>
<gene>
    <name evidence="3" type="ORF">CHS0354_028300</name>
</gene>
<name>A0AAE0VJU3_9BIVA</name>
<dbReference type="CDD" id="cd00103">
    <property type="entry name" value="IRF"/>
    <property type="match status" value="1"/>
</dbReference>
<dbReference type="PRINTS" id="PR00267">
    <property type="entry name" value="INTFRNREGFCT"/>
</dbReference>
<feature type="region of interest" description="Disordered" evidence="1">
    <location>
        <begin position="1"/>
        <end position="28"/>
    </location>
</feature>
<dbReference type="GO" id="GO:0002376">
    <property type="term" value="P:immune system process"/>
    <property type="evidence" value="ECO:0007669"/>
    <property type="project" value="TreeGrafter"/>
</dbReference>
<evidence type="ECO:0000259" key="2">
    <source>
        <dbReference type="PROSITE" id="PS51507"/>
    </source>
</evidence>
<dbReference type="GO" id="GO:0005634">
    <property type="term" value="C:nucleus"/>
    <property type="evidence" value="ECO:0007669"/>
    <property type="project" value="TreeGrafter"/>
</dbReference>
<dbReference type="Pfam" id="PF00605">
    <property type="entry name" value="IRF"/>
    <property type="match status" value="1"/>
</dbReference>
<dbReference type="PANTHER" id="PTHR11949">
    <property type="entry name" value="INTERFERON REGULATORY FACTOR"/>
    <property type="match status" value="1"/>
</dbReference>
<comment type="caution">
    <text evidence="3">The sequence shown here is derived from an EMBL/GenBank/DDBJ whole genome shotgun (WGS) entry which is preliminary data.</text>
</comment>
<organism evidence="3 4">
    <name type="scientific">Potamilus streckersoni</name>
    <dbReference type="NCBI Taxonomy" id="2493646"/>
    <lineage>
        <taxon>Eukaryota</taxon>
        <taxon>Metazoa</taxon>
        <taxon>Spiralia</taxon>
        <taxon>Lophotrochozoa</taxon>
        <taxon>Mollusca</taxon>
        <taxon>Bivalvia</taxon>
        <taxon>Autobranchia</taxon>
        <taxon>Heteroconchia</taxon>
        <taxon>Palaeoheterodonta</taxon>
        <taxon>Unionida</taxon>
        <taxon>Unionoidea</taxon>
        <taxon>Unionidae</taxon>
        <taxon>Ambleminae</taxon>
        <taxon>Lampsilini</taxon>
        <taxon>Potamilus</taxon>
    </lineage>
</organism>
<dbReference type="Proteomes" id="UP001195483">
    <property type="component" value="Unassembled WGS sequence"/>
</dbReference>
<dbReference type="GO" id="GO:0000978">
    <property type="term" value="F:RNA polymerase II cis-regulatory region sequence-specific DNA binding"/>
    <property type="evidence" value="ECO:0007669"/>
    <property type="project" value="TreeGrafter"/>
</dbReference>
<dbReference type="Gene3D" id="1.10.10.10">
    <property type="entry name" value="Winged helix-like DNA-binding domain superfamily/Winged helix DNA-binding domain"/>
    <property type="match status" value="1"/>
</dbReference>
<proteinExistence type="predicted"/>
<reference evidence="3" key="3">
    <citation type="submission" date="2023-05" db="EMBL/GenBank/DDBJ databases">
        <authorList>
            <person name="Smith C.H."/>
        </authorList>
    </citation>
    <scope>NUCLEOTIDE SEQUENCE</scope>
    <source>
        <strain evidence="3">CHS0354</strain>
        <tissue evidence="3">Mantle</tissue>
    </source>
</reference>
<dbReference type="InterPro" id="IPR036388">
    <property type="entry name" value="WH-like_DNA-bd_sf"/>
</dbReference>
<evidence type="ECO:0000256" key="1">
    <source>
        <dbReference type="SAM" id="MobiDB-lite"/>
    </source>
</evidence>
<dbReference type="InterPro" id="IPR036390">
    <property type="entry name" value="WH_DNA-bd_sf"/>
</dbReference>
<keyword evidence="4" id="KW-1185">Reference proteome</keyword>
<reference evidence="3" key="1">
    <citation type="journal article" date="2021" name="Genome Biol. Evol.">
        <title>A High-Quality Reference Genome for a Parasitic Bivalve with Doubly Uniparental Inheritance (Bivalvia: Unionida).</title>
        <authorList>
            <person name="Smith C.H."/>
        </authorList>
    </citation>
    <scope>NUCLEOTIDE SEQUENCE</scope>
    <source>
        <strain evidence="3">CHS0354</strain>
    </source>
</reference>
<protein>
    <recommendedName>
        <fullName evidence="2">IRF tryptophan pentad repeat domain-containing protein</fullName>
    </recommendedName>
</protein>
<evidence type="ECO:0000313" key="3">
    <source>
        <dbReference type="EMBL" id="KAK3579482.1"/>
    </source>
</evidence>
<dbReference type="PANTHER" id="PTHR11949:SF17">
    <property type="entry name" value="IRF TRYPTOPHAN PENTAD REPEAT DOMAIN-CONTAINING PROTEIN"/>
    <property type="match status" value="1"/>
</dbReference>
<feature type="region of interest" description="Disordered" evidence="1">
    <location>
        <begin position="196"/>
        <end position="219"/>
    </location>
</feature>